<sequence length="157" mass="16105">MTIGQILALVGAALAVILSGMGSSKGVGLAGETAAGVSSENPEVSSKLLVLQLLPATQGIYGFLIGVIVLINTNVLGGQMRDVTLLQGISYIVACLPVAIVGYYSAIRQAKVSAAGMLMTGQRPEMSGKGVTMAVMVETYAVFALLVSFLMVNAIKL</sequence>
<comment type="subcellular location">
    <subcellularLocation>
        <location evidence="1">Membrane</location>
        <topology evidence="1">Multi-pass membrane protein</topology>
    </subcellularLocation>
</comment>
<dbReference type="PRINTS" id="PR00122">
    <property type="entry name" value="VACATPASE"/>
</dbReference>
<keyword evidence="5 8" id="KW-1133">Transmembrane helix</keyword>
<dbReference type="Pfam" id="PF00137">
    <property type="entry name" value="ATP-synt_C"/>
    <property type="match status" value="2"/>
</dbReference>
<feature type="transmembrane region" description="Helical" evidence="8">
    <location>
        <begin position="83"/>
        <end position="106"/>
    </location>
</feature>
<evidence type="ECO:0000256" key="4">
    <source>
        <dbReference type="ARBA" id="ARBA00022692"/>
    </source>
</evidence>
<keyword evidence="3 8" id="KW-0813">Transport</keyword>
<evidence type="ECO:0000256" key="6">
    <source>
        <dbReference type="ARBA" id="ARBA00023065"/>
    </source>
</evidence>
<evidence type="ECO:0000256" key="2">
    <source>
        <dbReference type="ARBA" id="ARBA00007296"/>
    </source>
</evidence>
<comment type="caution">
    <text evidence="10">The sequence shown here is derived from an EMBL/GenBank/DDBJ whole genome shotgun (WGS) entry which is preliminary data.</text>
</comment>
<dbReference type="GO" id="GO:0033179">
    <property type="term" value="C:proton-transporting V-type ATPase, V0 domain"/>
    <property type="evidence" value="ECO:0007669"/>
    <property type="project" value="InterPro"/>
</dbReference>
<feature type="transmembrane region" description="Helical" evidence="8">
    <location>
        <begin position="126"/>
        <end position="152"/>
    </location>
</feature>
<reference evidence="10" key="2">
    <citation type="journal article" date="2021" name="PeerJ">
        <title>Extensive microbial diversity within the chicken gut microbiome revealed by metagenomics and culture.</title>
        <authorList>
            <person name="Gilroy R."/>
            <person name="Ravi A."/>
            <person name="Getino M."/>
            <person name="Pursley I."/>
            <person name="Horton D.L."/>
            <person name="Alikhan N.F."/>
            <person name="Baker D."/>
            <person name="Gharbi K."/>
            <person name="Hall N."/>
            <person name="Watson M."/>
            <person name="Adriaenssens E.M."/>
            <person name="Foster-Nyarko E."/>
            <person name="Jarju S."/>
            <person name="Secka A."/>
            <person name="Antonio M."/>
            <person name="Oren A."/>
            <person name="Chaudhuri R.R."/>
            <person name="La Ragione R."/>
            <person name="Hildebrand F."/>
            <person name="Pallen M.J."/>
        </authorList>
    </citation>
    <scope>NUCLEOTIDE SEQUENCE</scope>
    <source>
        <strain evidence="10">ChiSxjej2B14-6234</strain>
    </source>
</reference>
<evidence type="ECO:0000256" key="5">
    <source>
        <dbReference type="ARBA" id="ARBA00022989"/>
    </source>
</evidence>
<comment type="similarity">
    <text evidence="2 8">Belongs to the V-ATPase proteolipid subunit family.</text>
</comment>
<dbReference type="NCBIfam" id="NF005124">
    <property type="entry name" value="PRK06558.1"/>
    <property type="match status" value="1"/>
</dbReference>
<dbReference type="PANTHER" id="PTHR10263">
    <property type="entry name" value="V-TYPE PROTON ATPASE PROTEOLIPID SUBUNIT"/>
    <property type="match status" value="1"/>
</dbReference>
<reference evidence="10" key="1">
    <citation type="submission" date="2020-10" db="EMBL/GenBank/DDBJ databases">
        <authorList>
            <person name="Gilroy R."/>
        </authorList>
    </citation>
    <scope>NUCLEOTIDE SEQUENCE</scope>
    <source>
        <strain evidence="10">ChiSxjej2B14-6234</strain>
    </source>
</reference>
<evidence type="ECO:0000256" key="3">
    <source>
        <dbReference type="ARBA" id="ARBA00022448"/>
    </source>
</evidence>
<dbReference type="InterPro" id="IPR002379">
    <property type="entry name" value="ATPase_proteolipid_c-like_dom"/>
</dbReference>
<evidence type="ECO:0000313" key="10">
    <source>
        <dbReference type="EMBL" id="HIQ70961.1"/>
    </source>
</evidence>
<dbReference type="Proteomes" id="UP000886887">
    <property type="component" value="Unassembled WGS sequence"/>
</dbReference>
<dbReference type="CDD" id="cd18179">
    <property type="entry name" value="ATP-synt_Vo_Ao_c_NTPK_rpt1"/>
    <property type="match status" value="1"/>
</dbReference>
<feature type="transmembrane region" description="Helical" evidence="8">
    <location>
        <begin position="49"/>
        <end position="71"/>
    </location>
</feature>
<feature type="domain" description="V-ATPase proteolipid subunit C-like" evidence="9">
    <location>
        <begin position="92"/>
        <end position="151"/>
    </location>
</feature>
<dbReference type="SUPFAM" id="SSF81333">
    <property type="entry name" value="F1F0 ATP synthase subunit C"/>
    <property type="match status" value="2"/>
</dbReference>
<keyword evidence="4 8" id="KW-0812">Transmembrane</keyword>
<name>A0A9D0Z850_9FIRM</name>
<dbReference type="InterPro" id="IPR000245">
    <property type="entry name" value="ATPase_proteolipid_csu"/>
</dbReference>
<gene>
    <name evidence="10" type="ORF">IAB73_01965</name>
</gene>
<protein>
    <submittedName>
        <fullName evidence="10">V-type ATP synthase subunit K</fullName>
    </submittedName>
</protein>
<dbReference type="AlphaFoldDB" id="A0A9D0Z850"/>
<dbReference type="Gene3D" id="1.20.120.610">
    <property type="entry name" value="lithium bound rotor ring of v- atpase"/>
    <property type="match status" value="1"/>
</dbReference>
<keyword evidence="7 8" id="KW-0472">Membrane</keyword>
<evidence type="ECO:0000256" key="7">
    <source>
        <dbReference type="ARBA" id="ARBA00023136"/>
    </source>
</evidence>
<organism evidence="10 11">
    <name type="scientific">Candidatus Onthenecus intestinigallinarum</name>
    <dbReference type="NCBI Taxonomy" id="2840875"/>
    <lineage>
        <taxon>Bacteria</taxon>
        <taxon>Bacillati</taxon>
        <taxon>Bacillota</taxon>
        <taxon>Clostridia</taxon>
        <taxon>Eubacteriales</taxon>
        <taxon>Candidatus Onthenecus</taxon>
    </lineage>
</organism>
<feature type="domain" description="V-ATPase proteolipid subunit C-like" evidence="9">
    <location>
        <begin position="10"/>
        <end position="68"/>
    </location>
</feature>
<proteinExistence type="inferred from homology"/>
<evidence type="ECO:0000313" key="11">
    <source>
        <dbReference type="Proteomes" id="UP000886887"/>
    </source>
</evidence>
<dbReference type="EMBL" id="DVFJ01000006">
    <property type="protein sequence ID" value="HIQ70961.1"/>
    <property type="molecule type" value="Genomic_DNA"/>
</dbReference>
<keyword evidence="6 8" id="KW-0406">Ion transport</keyword>
<evidence type="ECO:0000259" key="9">
    <source>
        <dbReference type="Pfam" id="PF00137"/>
    </source>
</evidence>
<evidence type="ECO:0000256" key="8">
    <source>
        <dbReference type="RuleBase" id="RU363060"/>
    </source>
</evidence>
<dbReference type="InterPro" id="IPR035921">
    <property type="entry name" value="F/V-ATP_Csub_sf"/>
</dbReference>
<dbReference type="CDD" id="cd18180">
    <property type="entry name" value="ATP-synt_Vo_Ao_c_NTPK_rpt2"/>
    <property type="match status" value="1"/>
</dbReference>
<evidence type="ECO:0000256" key="1">
    <source>
        <dbReference type="ARBA" id="ARBA00004141"/>
    </source>
</evidence>
<accession>A0A9D0Z850</accession>
<dbReference type="GO" id="GO:0046961">
    <property type="term" value="F:proton-transporting ATPase activity, rotational mechanism"/>
    <property type="evidence" value="ECO:0007669"/>
    <property type="project" value="InterPro"/>
</dbReference>